<evidence type="ECO:0000313" key="2">
    <source>
        <dbReference type="EMBL" id="GAA1953994.1"/>
    </source>
</evidence>
<evidence type="ECO:0008006" key="4">
    <source>
        <dbReference type="Google" id="ProtNLM"/>
    </source>
</evidence>
<evidence type="ECO:0000313" key="3">
    <source>
        <dbReference type="Proteomes" id="UP001499933"/>
    </source>
</evidence>
<proteinExistence type="predicted"/>
<dbReference type="EMBL" id="BAAAOG010000002">
    <property type="protein sequence ID" value="GAA1953994.1"/>
    <property type="molecule type" value="Genomic_DNA"/>
</dbReference>
<name>A0ABN2QK88_9MICO</name>
<accession>A0ABN2QK88</accession>
<feature type="transmembrane region" description="Helical" evidence="1">
    <location>
        <begin position="185"/>
        <end position="204"/>
    </location>
</feature>
<gene>
    <name evidence="2" type="ORF">GCM10009776_14860</name>
</gene>
<sequence>MTIRDIWQAIVRRWYAVVAVFAIVAGLTFYFGQNDGLYTTRTVVSFSVPGPSDPLEQGGSRKQGVITFAAALAREINDGREPTRYASADAPLYGAGIRQGVLVGLPDTGGQWGVFYSRADIEIQIVGPTYEWVEHKQQTILAKVRASAEAQQRAVNVPDASFFSSAVEPITLKIDHVAPSRTAKAAAMAAMAVVAILIGGWAALTWDRIMRRRMEQATLATRPTRPAISNEVML</sequence>
<feature type="transmembrane region" description="Helical" evidence="1">
    <location>
        <begin position="12"/>
        <end position="32"/>
    </location>
</feature>
<keyword evidence="1" id="KW-0472">Membrane</keyword>
<keyword evidence="1" id="KW-1133">Transmembrane helix</keyword>
<dbReference type="Proteomes" id="UP001499933">
    <property type="component" value="Unassembled WGS sequence"/>
</dbReference>
<keyword evidence="3" id="KW-1185">Reference proteome</keyword>
<reference evidence="2 3" key="1">
    <citation type="journal article" date="2019" name="Int. J. Syst. Evol. Microbiol.">
        <title>The Global Catalogue of Microorganisms (GCM) 10K type strain sequencing project: providing services to taxonomists for standard genome sequencing and annotation.</title>
        <authorList>
            <consortium name="The Broad Institute Genomics Platform"/>
            <consortium name="The Broad Institute Genome Sequencing Center for Infectious Disease"/>
            <person name="Wu L."/>
            <person name="Ma J."/>
        </authorList>
    </citation>
    <scope>NUCLEOTIDE SEQUENCE [LARGE SCALE GENOMIC DNA]</scope>
    <source>
        <strain evidence="2 3">JCM 14901</strain>
    </source>
</reference>
<organism evidence="2 3">
    <name type="scientific">Microbacterium deminutum</name>
    <dbReference type="NCBI Taxonomy" id="344164"/>
    <lineage>
        <taxon>Bacteria</taxon>
        <taxon>Bacillati</taxon>
        <taxon>Actinomycetota</taxon>
        <taxon>Actinomycetes</taxon>
        <taxon>Micrococcales</taxon>
        <taxon>Microbacteriaceae</taxon>
        <taxon>Microbacterium</taxon>
    </lineage>
</organism>
<evidence type="ECO:0000256" key="1">
    <source>
        <dbReference type="SAM" id="Phobius"/>
    </source>
</evidence>
<protein>
    <recommendedName>
        <fullName evidence="4">Capsular polysaccharide biosynthesis protein</fullName>
    </recommendedName>
</protein>
<dbReference type="RefSeq" id="WP_344092935.1">
    <property type="nucleotide sequence ID" value="NZ_BAAAOG010000002.1"/>
</dbReference>
<keyword evidence="1" id="KW-0812">Transmembrane</keyword>
<comment type="caution">
    <text evidence="2">The sequence shown here is derived from an EMBL/GenBank/DDBJ whole genome shotgun (WGS) entry which is preliminary data.</text>
</comment>